<comment type="subcellular location">
    <subcellularLocation>
        <location evidence="1">Cell outer membrane</location>
    </subcellularLocation>
</comment>
<dbReference type="PANTHER" id="PTHR30026:SF20">
    <property type="entry name" value="OUTER MEMBRANE PROTEIN TOLC"/>
    <property type="match status" value="1"/>
</dbReference>
<comment type="similarity">
    <text evidence="2">Belongs to the outer membrane factor (OMF) (TC 1.B.17) family.</text>
</comment>
<dbReference type="Gene3D" id="1.20.1600.10">
    <property type="entry name" value="Outer membrane efflux proteins (OEP)"/>
    <property type="match status" value="1"/>
</dbReference>
<dbReference type="InterPro" id="IPR003423">
    <property type="entry name" value="OMP_efflux"/>
</dbReference>
<name>A0A1T5P892_9BACT</name>
<accession>A0A1T5P892</accession>
<sequence length="425" mass="48133">MNLFKALCCFILLVPPVDRAWGQAPALTIEECYTLARQNYPLIKQYDLISRSSRYSVENAGKLYLPQLAVSGQATYQSETINFGEVIPPMPGVTFPSLSKDQYKIQAEISQQIYDGGVSKLQKESSRANEAIQQQQLEVNLYAIRDRITQLYFGILLMDAQLEQNRLRKADLQSATDKAQAALNNGVAYRSNVDELKAEIMNTDMAATEFSANRKAYMKMLEAFIHQPLNDSTRLAWPAPVAPQQGIHRPEITYYDIQKKAFDVQEKQLQSGYLPKLSAFFQGAYGRPTLNIVDNKFGTWWMGGVRLNWSLGSLYSLKNNRQLLDINRQNLDVNKETFLFNTGMSLQQQNQDIDKFATLIEQDDSAITLRSSVKKSAQAQLDNGVITVHEYISQLNAENLAKQSRILHSIQLLQAQYNYKNTSGN</sequence>
<evidence type="ECO:0000313" key="10">
    <source>
        <dbReference type="Proteomes" id="UP000190166"/>
    </source>
</evidence>
<evidence type="ECO:0000256" key="7">
    <source>
        <dbReference type="ARBA" id="ARBA00023237"/>
    </source>
</evidence>
<evidence type="ECO:0000256" key="2">
    <source>
        <dbReference type="ARBA" id="ARBA00007613"/>
    </source>
</evidence>
<evidence type="ECO:0000256" key="5">
    <source>
        <dbReference type="ARBA" id="ARBA00022692"/>
    </source>
</evidence>
<dbReference type="GO" id="GO:0015562">
    <property type="term" value="F:efflux transmembrane transporter activity"/>
    <property type="evidence" value="ECO:0007669"/>
    <property type="project" value="InterPro"/>
</dbReference>
<feature type="signal peptide" evidence="8">
    <location>
        <begin position="1"/>
        <end position="20"/>
    </location>
</feature>
<dbReference type="InterPro" id="IPR051906">
    <property type="entry name" value="TolC-like"/>
</dbReference>
<organism evidence="9 10">
    <name type="scientific">Chitinophaga ginsengisegetis</name>
    <dbReference type="NCBI Taxonomy" id="393003"/>
    <lineage>
        <taxon>Bacteria</taxon>
        <taxon>Pseudomonadati</taxon>
        <taxon>Bacteroidota</taxon>
        <taxon>Chitinophagia</taxon>
        <taxon>Chitinophagales</taxon>
        <taxon>Chitinophagaceae</taxon>
        <taxon>Chitinophaga</taxon>
    </lineage>
</organism>
<evidence type="ECO:0000256" key="6">
    <source>
        <dbReference type="ARBA" id="ARBA00023136"/>
    </source>
</evidence>
<proteinExistence type="inferred from homology"/>
<keyword evidence="5" id="KW-0812">Transmembrane</keyword>
<evidence type="ECO:0000256" key="3">
    <source>
        <dbReference type="ARBA" id="ARBA00022448"/>
    </source>
</evidence>
<dbReference type="GO" id="GO:1990281">
    <property type="term" value="C:efflux pump complex"/>
    <property type="evidence" value="ECO:0007669"/>
    <property type="project" value="TreeGrafter"/>
</dbReference>
<dbReference type="STRING" id="393003.SAMN05660461_4852"/>
<evidence type="ECO:0000313" key="9">
    <source>
        <dbReference type="EMBL" id="SKD08975.1"/>
    </source>
</evidence>
<reference evidence="9 10" key="1">
    <citation type="submission" date="2017-02" db="EMBL/GenBank/DDBJ databases">
        <authorList>
            <person name="Peterson S.W."/>
        </authorList>
    </citation>
    <scope>NUCLEOTIDE SEQUENCE [LARGE SCALE GENOMIC DNA]</scope>
    <source>
        <strain evidence="9 10">DSM 18108</strain>
    </source>
</reference>
<evidence type="ECO:0000256" key="1">
    <source>
        <dbReference type="ARBA" id="ARBA00004442"/>
    </source>
</evidence>
<dbReference type="Proteomes" id="UP000190166">
    <property type="component" value="Unassembled WGS sequence"/>
</dbReference>
<dbReference type="PANTHER" id="PTHR30026">
    <property type="entry name" value="OUTER MEMBRANE PROTEIN TOLC"/>
    <property type="match status" value="1"/>
</dbReference>
<dbReference type="RefSeq" id="WP_079472123.1">
    <property type="nucleotide sequence ID" value="NZ_FUZZ01000004.1"/>
</dbReference>
<feature type="chain" id="PRO_5013205266" evidence="8">
    <location>
        <begin position="21"/>
        <end position="425"/>
    </location>
</feature>
<keyword evidence="10" id="KW-1185">Reference proteome</keyword>
<dbReference type="Pfam" id="PF02321">
    <property type="entry name" value="OEP"/>
    <property type="match status" value="1"/>
</dbReference>
<keyword evidence="3" id="KW-0813">Transport</keyword>
<evidence type="ECO:0000256" key="8">
    <source>
        <dbReference type="SAM" id="SignalP"/>
    </source>
</evidence>
<keyword evidence="7" id="KW-0998">Cell outer membrane</keyword>
<dbReference type="AlphaFoldDB" id="A0A1T5P892"/>
<dbReference type="EMBL" id="FUZZ01000004">
    <property type="protein sequence ID" value="SKD08975.1"/>
    <property type="molecule type" value="Genomic_DNA"/>
</dbReference>
<dbReference type="GO" id="GO:0009279">
    <property type="term" value="C:cell outer membrane"/>
    <property type="evidence" value="ECO:0007669"/>
    <property type="project" value="UniProtKB-SubCell"/>
</dbReference>
<keyword evidence="4" id="KW-1134">Transmembrane beta strand</keyword>
<evidence type="ECO:0000256" key="4">
    <source>
        <dbReference type="ARBA" id="ARBA00022452"/>
    </source>
</evidence>
<keyword evidence="6" id="KW-0472">Membrane</keyword>
<gene>
    <name evidence="9" type="ORF">SAMN05660461_4852</name>
</gene>
<keyword evidence="8" id="KW-0732">Signal</keyword>
<dbReference type="SUPFAM" id="SSF56954">
    <property type="entry name" value="Outer membrane efflux proteins (OEP)"/>
    <property type="match status" value="1"/>
</dbReference>
<dbReference type="GO" id="GO:0015288">
    <property type="term" value="F:porin activity"/>
    <property type="evidence" value="ECO:0007669"/>
    <property type="project" value="TreeGrafter"/>
</dbReference>
<protein>
    <submittedName>
        <fullName evidence="9">Outer membrane protein TolC</fullName>
    </submittedName>
</protein>